<dbReference type="EMBL" id="NEDP02000913">
    <property type="protein sequence ID" value="OWF54733.1"/>
    <property type="molecule type" value="Genomic_DNA"/>
</dbReference>
<evidence type="ECO:0000313" key="6">
    <source>
        <dbReference type="Proteomes" id="UP000242188"/>
    </source>
</evidence>
<reference evidence="5 6" key="1">
    <citation type="journal article" date="2017" name="Nat. Ecol. Evol.">
        <title>Scallop genome provides insights into evolution of bilaterian karyotype and development.</title>
        <authorList>
            <person name="Wang S."/>
            <person name="Zhang J."/>
            <person name="Jiao W."/>
            <person name="Li J."/>
            <person name="Xun X."/>
            <person name="Sun Y."/>
            <person name="Guo X."/>
            <person name="Huan P."/>
            <person name="Dong B."/>
            <person name="Zhang L."/>
            <person name="Hu X."/>
            <person name="Sun X."/>
            <person name="Wang J."/>
            <person name="Zhao C."/>
            <person name="Wang Y."/>
            <person name="Wang D."/>
            <person name="Huang X."/>
            <person name="Wang R."/>
            <person name="Lv J."/>
            <person name="Li Y."/>
            <person name="Zhang Z."/>
            <person name="Liu B."/>
            <person name="Lu W."/>
            <person name="Hui Y."/>
            <person name="Liang J."/>
            <person name="Zhou Z."/>
            <person name="Hou R."/>
            <person name="Li X."/>
            <person name="Liu Y."/>
            <person name="Li H."/>
            <person name="Ning X."/>
            <person name="Lin Y."/>
            <person name="Zhao L."/>
            <person name="Xing Q."/>
            <person name="Dou J."/>
            <person name="Li Y."/>
            <person name="Mao J."/>
            <person name="Guo H."/>
            <person name="Dou H."/>
            <person name="Li T."/>
            <person name="Mu C."/>
            <person name="Jiang W."/>
            <person name="Fu Q."/>
            <person name="Fu X."/>
            <person name="Miao Y."/>
            <person name="Liu J."/>
            <person name="Yu Q."/>
            <person name="Li R."/>
            <person name="Liao H."/>
            <person name="Li X."/>
            <person name="Kong Y."/>
            <person name="Jiang Z."/>
            <person name="Chourrout D."/>
            <person name="Li R."/>
            <person name="Bao Z."/>
        </authorList>
    </citation>
    <scope>NUCLEOTIDE SEQUENCE [LARGE SCALE GENOMIC DNA]</scope>
    <source>
        <strain evidence="5 6">PY_sf001</strain>
    </source>
</reference>
<dbReference type="PANTHER" id="PTHR23095">
    <property type="entry name" value="PARANEOPLASTIC ANTIGEN"/>
    <property type="match status" value="1"/>
</dbReference>
<dbReference type="PANTHER" id="PTHR23095:SF46">
    <property type="entry name" value="GAG PROTEIN"/>
    <property type="match status" value="1"/>
</dbReference>
<evidence type="ECO:0000256" key="1">
    <source>
        <dbReference type="PROSITE-ProRule" id="PRU00047"/>
    </source>
</evidence>
<keyword evidence="1" id="KW-0862">Zinc</keyword>
<gene>
    <name evidence="5" type="ORF">KP79_PYT25372</name>
</gene>
<dbReference type="Pfam" id="PF14893">
    <property type="entry name" value="PNMA"/>
    <property type="match status" value="1"/>
</dbReference>
<evidence type="ECO:0000313" key="5">
    <source>
        <dbReference type="EMBL" id="OWF54733.1"/>
    </source>
</evidence>
<feature type="compositionally biased region" description="Basic and acidic residues" evidence="2">
    <location>
        <begin position="330"/>
        <end position="360"/>
    </location>
</feature>
<feature type="domain" description="CCHC-type" evidence="4">
    <location>
        <begin position="366"/>
        <end position="380"/>
    </location>
</feature>
<comment type="caution">
    <text evidence="5">The sequence shown here is derived from an EMBL/GenBank/DDBJ whole genome shotgun (WGS) entry which is preliminary data.</text>
</comment>
<evidence type="ECO:0000259" key="4">
    <source>
        <dbReference type="PROSITE" id="PS50158"/>
    </source>
</evidence>
<dbReference type="InterPro" id="IPR036875">
    <property type="entry name" value="Znf_CCHC_sf"/>
</dbReference>
<dbReference type="InterPro" id="IPR026523">
    <property type="entry name" value="PNMA"/>
</dbReference>
<dbReference type="SMART" id="SM00343">
    <property type="entry name" value="ZnF_C2HC"/>
    <property type="match status" value="1"/>
</dbReference>
<dbReference type="AlphaFoldDB" id="A0A210R117"/>
<dbReference type="InterPro" id="IPR001878">
    <property type="entry name" value="Znf_CCHC"/>
</dbReference>
<dbReference type="GO" id="GO:0003676">
    <property type="term" value="F:nucleic acid binding"/>
    <property type="evidence" value="ECO:0007669"/>
    <property type="project" value="InterPro"/>
</dbReference>
<accession>A0A210R117</accession>
<feature type="transmembrane region" description="Helical" evidence="3">
    <location>
        <begin position="7"/>
        <end position="27"/>
    </location>
</feature>
<keyword evidence="1" id="KW-0863">Zinc-finger</keyword>
<dbReference type="Pfam" id="PF00098">
    <property type="entry name" value="zf-CCHC"/>
    <property type="match status" value="1"/>
</dbReference>
<keyword evidence="1" id="KW-0479">Metal-binding</keyword>
<feature type="region of interest" description="Disordered" evidence="2">
    <location>
        <begin position="252"/>
        <end position="280"/>
    </location>
</feature>
<feature type="compositionally biased region" description="Polar residues" evidence="2">
    <location>
        <begin position="266"/>
        <end position="280"/>
    </location>
</feature>
<evidence type="ECO:0000256" key="3">
    <source>
        <dbReference type="SAM" id="Phobius"/>
    </source>
</evidence>
<dbReference type="SUPFAM" id="SSF57756">
    <property type="entry name" value="Retrovirus zinc finger-like domains"/>
    <property type="match status" value="1"/>
</dbReference>
<protein>
    <submittedName>
        <fullName evidence="5">Paraneoplastic antigen-like protein 5</fullName>
    </submittedName>
</protein>
<feature type="compositionally biased region" description="Basic and acidic residues" evidence="2">
    <location>
        <begin position="252"/>
        <end position="265"/>
    </location>
</feature>
<keyword evidence="3" id="KW-0812">Transmembrane</keyword>
<keyword evidence="6" id="KW-1185">Reference proteome</keyword>
<feature type="region of interest" description="Disordered" evidence="2">
    <location>
        <begin position="306"/>
        <end position="363"/>
    </location>
</feature>
<feature type="compositionally biased region" description="Basic and acidic residues" evidence="2">
    <location>
        <begin position="306"/>
        <end position="320"/>
    </location>
</feature>
<name>A0A210R117_MIZYE</name>
<dbReference type="Proteomes" id="UP000242188">
    <property type="component" value="Unassembled WGS sequence"/>
</dbReference>
<evidence type="ECO:0000256" key="2">
    <source>
        <dbReference type="SAM" id="MobiDB-lite"/>
    </source>
</evidence>
<dbReference type="OrthoDB" id="10063881at2759"/>
<dbReference type="GO" id="GO:0008270">
    <property type="term" value="F:zinc ion binding"/>
    <property type="evidence" value="ECO:0007669"/>
    <property type="project" value="UniProtKB-KW"/>
</dbReference>
<keyword evidence="3" id="KW-0472">Membrane</keyword>
<dbReference type="PROSITE" id="PS50158">
    <property type="entry name" value="ZF_CCHC"/>
    <property type="match status" value="1"/>
</dbReference>
<keyword evidence="3" id="KW-1133">Transmembrane helix</keyword>
<dbReference type="InterPro" id="IPR048270">
    <property type="entry name" value="PNMA_C"/>
</dbReference>
<proteinExistence type="predicted"/>
<organism evidence="5 6">
    <name type="scientific">Mizuhopecten yessoensis</name>
    <name type="common">Japanese scallop</name>
    <name type="synonym">Patinopecten yessoensis</name>
    <dbReference type="NCBI Taxonomy" id="6573"/>
    <lineage>
        <taxon>Eukaryota</taxon>
        <taxon>Metazoa</taxon>
        <taxon>Spiralia</taxon>
        <taxon>Lophotrochozoa</taxon>
        <taxon>Mollusca</taxon>
        <taxon>Bivalvia</taxon>
        <taxon>Autobranchia</taxon>
        <taxon>Pteriomorphia</taxon>
        <taxon>Pectinida</taxon>
        <taxon>Pectinoidea</taxon>
        <taxon>Pectinidae</taxon>
        <taxon>Mizuhopecten</taxon>
    </lineage>
</organism>
<sequence length="392" mass="45311">MFYVSMLYVYMFPLVLFLSCSFNIIILPTTMAEFTEEEIGKLVSSFKELGVKPKADSASDLKDWMEQFTKSAVVSSGHKEAVHLTHKPRISPFSGEGGKGEASFDLWRYEVECLQEEKSYSEDIIKQAIRNSLRGTAVRIAMRLGSKASVEELMRKLKSVYGPVEVTETLMANFYGARQKESEDVSTWACRIEDLLMKVYEHTPLGAKEINRMLRNVFYTGLRQEMKDITGHKYDAIDDYDKLLIAVRQVEKDHNRDKEIPDKTKQATGTSKMAATSPETNQIQQMYAVVNQLSTDFKSFKADAEKGAKDLKKRQQDWEKRNKRQGYRHSNNDRSDWSQDYRQDQGKEQGFRQDRGKDQGNRGPVCWRCGQYGHIRRDCRVIMDHSRRDLNL</sequence>